<reference evidence="12" key="1">
    <citation type="submission" date="2021-01" db="EMBL/GenBank/DDBJ databases">
        <authorList>
            <person name="Corre E."/>
            <person name="Pelletier E."/>
            <person name="Niang G."/>
            <person name="Scheremetjew M."/>
            <person name="Finn R."/>
            <person name="Kale V."/>
            <person name="Holt S."/>
            <person name="Cochrane G."/>
            <person name="Meng A."/>
            <person name="Brown T."/>
            <person name="Cohen L."/>
        </authorList>
    </citation>
    <scope>NUCLEOTIDE SEQUENCE</scope>
    <source>
        <strain evidence="12">ATCC 50979</strain>
    </source>
</reference>
<evidence type="ECO:0000313" key="12">
    <source>
        <dbReference type="EMBL" id="CAD9296393.1"/>
    </source>
</evidence>
<dbReference type="PANTHER" id="PTHR13693">
    <property type="entry name" value="CLASS II AMINOTRANSFERASE/8-AMINO-7-OXONONANOATE SYNTHASE"/>
    <property type="match status" value="1"/>
</dbReference>
<proteinExistence type="inferred from homology"/>
<evidence type="ECO:0000256" key="3">
    <source>
        <dbReference type="ARBA" id="ARBA00004991"/>
    </source>
</evidence>
<keyword evidence="6" id="KW-0808">Transferase</keyword>
<dbReference type="PANTHER" id="PTHR13693:SF2">
    <property type="entry name" value="SERINE PALMITOYLTRANSFERASE 1"/>
    <property type="match status" value="1"/>
</dbReference>
<dbReference type="InterPro" id="IPR004839">
    <property type="entry name" value="Aminotransferase_I/II_large"/>
</dbReference>
<evidence type="ECO:0000259" key="11">
    <source>
        <dbReference type="Pfam" id="PF00155"/>
    </source>
</evidence>
<dbReference type="EMBL" id="HBGL01007609">
    <property type="protein sequence ID" value="CAD9296393.1"/>
    <property type="molecule type" value="Transcribed_RNA"/>
</dbReference>
<dbReference type="GO" id="GO:0016020">
    <property type="term" value="C:membrane"/>
    <property type="evidence" value="ECO:0007669"/>
    <property type="project" value="GOC"/>
</dbReference>
<evidence type="ECO:0000256" key="5">
    <source>
        <dbReference type="ARBA" id="ARBA00013220"/>
    </source>
</evidence>
<evidence type="ECO:0000256" key="9">
    <source>
        <dbReference type="ARBA" id="ARBA00023098"/>
    </source>
</evidence>
<evidence type="ECO:0000256" key="1">
    <source>
        <dbReference type="ARBA" id="ARBA00001933"/>
    </source>
</evidence>
<comment type="pathway">
    <text evidence="3">Sphingolipid metabolism.</text>
</comment>
<keyword evidence="7" id="KW-0663">Pyridoxal phosphate</keyword>
<evidence type="ECO:0000256" key="8">
    <source>
        <dbReference type="ARBA" id="ARBA00022919"/>
    </source>
</evidence>
<evidence type="ECO:0000256" key="4">
    <source>
        <dbReference type="ARBA" id="ARBA00008392"/>
    </source>
</evidence>
<evidence type="ECO:0000256" key="7">
    <source>
        <dbReference type="ARBA" id="ARBA00022898"/>
    </source>
</evidence>
<accession>A0A7S1VDI1</accession>
<dbReference type="AlphaFoldDB" id="A0A7S1VDI1"/>
<keyword evidence="9" id="KW-0443">Lipid metabolism</keyword>
<comment type="pathway">
    <text evidence="2">Lipid metabolism; sphingolipid metabolism.</text>
</comment>
<comment type="similarity">
    <text evidence="4">Belongs to the class-II pyridoxal-phosphate-dependent aminotransferase family.</text>
</comment>
<dbReference type="InterPro" id="IPR015421">
    <property type="entry name" value="PyrdxlP-dep_Trfase_major"/>
</dbReference>
<evidence type="ECO:0000256" key="2">
    <source>
        <dbReference type="ARBA" id="ARBA00004760"/>
    </source>
</evidence>
<name>A0A7S1VDI1_9EUKA</name>
<comment type="cofactor">
    <cofactor evidence="1">
        <name>pyridoxal 5'-phosphate</name>
        <dbReference type="ChEBI" id="CHEBI:597326"/>
    </cofactor>
</comment>
<keyword evidence="10" id="KW-0012">Acyltransferase</keyword>
<evidence type="ECO:0000256" key="6">
    <source>
        <dbReference type="ARBA" id="ARBA00022679"/>
    </source>
</evidence>
<dbReference type="EC" id="2.3.1.50" evidence="5"/>
<gene>
    <name evidence="12" type="ORF">SSP0437_LOCUS5891</name>
</gene>
<keyword evidence="8" id="KW-0746">Sphingolipid metabolism</keyword>
<dbReference type="GO" id="GO:0030170">
    <property type="term" value="F:pyridoxal phosphate binding"/>
    <property type="evidence" value="ECO:0007669"/>
    <property type="project" value="InterPro"/>
</dbReference>
<protein>
    <recommendedName>
        <fullName evidence="5">serine C-palmitoyltransferase</fullName>
        <ecNumber evidence="5">2.3.1.50</ecNumber>
    </recommendedName>
</protein>
<dbReference type="GO" id="GO:0046512">
    <property type="term" value="P:sphingosine biosynthetic process"/>
    <property type="evidence" value="ECO:0007669"/>
    <property type="project" value="TreeGrafter"/>
</dbReference>
<dbReference type="Gene3D" id="3.40.640.10">
    <property type="entry name" value="Type I PLP-dependent aspartate aminotransferase-like (Major domain)"/>
    <property type="match status" value="1"/>
</dbReference>
<sequence>MAFLLVAILTSKPTKSSAKLSKDEEDELCAEWKPEPLAPRLTPAQILDAESQVVIEARTSGATLQVGDKALLDVASMDPLRLATHPGSPSTLECTKGLRHYGTGSCGPRGFYGTIDVHLRLEESIQAFLASEAAILYSSVFATIASAIPCFARAGDIVVVDEACAYPVQVGVSLARAKTVVAPHNDVAALRDIFTSGAPSRRRDNQRVFLIVEGLYINTGDTAPLAEIVAMKDEFCFYLVLDESHSIGVLGETGRGAAEAAGVDRSQIDLTLGSLSTAFGSVGGFCAGSTTVVKHQRLNGSGYVFSASSPPFISIAALECFTALDKDGRRIIAELRRKTALAHSELAAASNVLSVRAPECRDSPYIHVTEVRPPADSLAAARRLQQVVDFAAEHGVLLTRAKYIEKEERPPSPSIRLTICSLLSADQVKQAVSVLKQGFASLRK</sequence>
<dbReference type="SUPFAM" id="SSF53383">
    <property type="entry name" value="PLP-dependent transferases"/>
    <property type="match status" value="1"/>
</dbReference>
<dbReference type="InterPro" id="IPR015424">
    <property type="entry name" value="PyrdxlP-dep_Trfase"/>
</dbReference>
<evidence type="ECO:0000256" key="10">
    <source>
        <dbReference type="ARBA" id="ARBA00023315"/>
    </source>
</evidence>
<dbReference type="GO" id="GO:0046513">
    <property type="term" value="P:ceramide biosynthetic process"/>
    <property type="evidence" value="ECO:0007669"/>
    <property type="project" value="TreeGrafter"/>
</dbReference>
<dbReference type="InterPro" id="IPR050087">
    <property type="entry name" value="AON_synthase_class-II"/>
</dbReference>
<dbReference type="GO" id="GO:0005783">
    <property type="term" value="C:endoplasmic reticulum"/>
    <property type="evidence" value="ECO:0007669"/>
    <property type="project" value="TreeGrafter"/>
</dbReference>
<dbReference type="Pfam" id="PF00155">
    <property type="entry name" value="Aminotran_1_2"/>
    <property type="match status" value="1"/>
</dbReference>
<feature type="domain" description="Aminotransferase class I/classII large" evidence="11">
    <location>
        <begin position="103"/>
        <end position="434"/>
    </location>
</feature>
<dbReference type="GO" id="GO:0004758">
    <property type="term" value="F:serine C-palmitoyltransferase activity"/>
    <property type="evidence" value="ECO:0007669"/>
    <property type="project" value="TreeGrafter"/>
</dbReference>
<organism evidence="12">
    <name type="scientific">Sexangularia sp. CB-2014</name>
    <dbReference type="NCBI Taxonomy" id="1486929"/>
    <lineage>
        <taxon>Eukaryota</taxon>
        <taxon>Amoebozoa</taxon>
        <taxon>Tubulinea</taxon>
        <taxon>Elardia</taxon>
        <taxon>Arcellinida</taxon>
        <taxon>Arcellinida incertae sedis</taxon>
        <taxon>Sexangularia</taxon>
    </lineage>
</organism>